<dbReference type="OrthoDB" id="613473at2"/>
<dbReference type="GO" id="GO:0016887">
    <property type="term" value="F:ATP hydrolysis activity"/>
    <property type="evidence" value="ECO:0007669"/>
    <property type="project" value="InterPro"/>
</dbReference>
<evidence type="ECO:0000313" key="6">
    <source>
        <dbReference type="EMBL" id="RFM26156.1"/>
    </source>
</evidence>
<name>A0A3E1NDX1_9BACT</name>
<dbReference type="GO" id="GO:0005524">
    <property type="term" value="F:ATP binding"/>
    <property type="evidence" value="ECO:0007669"/>
    <property type="project" value="UniProtKB-KW"/>
</dbReference>
<dbReference type="Gene3D" id="3.40.50.300">
    <property type="entry name" value="P-loop containing nucleotide triphosphate hydrolases"/>
    <property type="match status" value="2"/>
</dbReference>
<evidence type="ECO:0000259" key="5">
    <source>
        <dbReference type="PROSITE" id="PS50893"/>
    </source>
</evidence>
<comment type="caution">
    <text evidence="6">The sequence shown here is derived from an EMBL/GenBank/DDBJ whole genome shotgun (WGS) entry which is preliminary data.</text>
</comment>
<keyword evidence="7" id="KW-1185">Reference proteome</keyword>
<reference evidence="6 7" key="1">
    <citation type="submission" date="2018-08" db="EMBL/GenBank/DDBJ databases">
        <title>Chitinophagaceae sp. K23C18032701, a novel bacterium isolated from forest soil.</title>
        <authorList>
            <person name="Wang C."/>
        </authorList>
    </citation>
    <scope>NUCLEOTIDE SEQUENCE [LARGE SCALE GENOMIC DNA]</scope>
    <source>
        <strain evidence="6 7">K23C18032701</strain>
    </source>
</reference>
<dbReference type="InterPro" id="IPR003439">
    <property type="entry name" value="ABC_transporter-like_ATP-bd"/>
</dbReference>
<dbReference type="CDD" id="cd03221">
    <property type="entry name" value="ABCF_EF-3"/>
    <property type="match status" value="2"/>
</dbReference>
<gene>
    <name evidence="6" type="ORF">DXN05_21380</name>
</gene>
<dbReference type="Pfam" id="PF00005">
    <property type="entry name" value="ABC_tran"/>
    <property type="match status" value="2"/>
</dbReference>
<sequence length="532" mass="59290">MLILQGVTYTHPNRDLLFSDIQLTVNKHDKIALTGNNGAGKSTLLKIMAGELQPASGTVNASAVPYYLPQLFGQFNGLTIAQALHIDQQLQALQAILSGDTSEQNYTLLNDDWGIEERCNEALAYWQLHGLSLAAPIDTLSGGQKTKVFLAGMMIHQPAIVLLDEPSNHLDAAGRNKLYSYIQHTNQTLVVVSHDRTLLNLMNTVCELSKRGITVYGGNYDFYREQKTLEQDALNEDVRSKEKALRKAKEIERESMERQQKLDARGKRRQEKAGLPTISMKTFKNNAEKSTARMKEVHADKIDAIAQELTHLRQTLPDAGKMRIGFNNTSLHKGKILATATNINFSYNGQPLWSTPLDFQLVSGNRLAIKGQNGSGKTTLIQLLLGTLQPTSGTLERAAVKAIYVDQEYSLVDNTRSVYEQAQQYNTGALQEHEIKNRLSRFLFTREHWNKCCAALSGGEKMRLMLCCLTIDTNAPDIIILDEPTNNLDIQNMEILTGAINEYEGTLLVVSHDAYFLQQINVTQSLELEAAT</sequence>
<dbReference type="NCBIfam" id="NF000355">
    <property type="entry name" value="ribo_prot_ABC_F"/>
    <property type="match status" value="1"/>
</dbReference>
<evidence type="ECO:0000256" key="1">
    <source>
        <dbReference type="ARBA" id="ARBA00022737"/>
    </source>
</evidence>
<dbReference type="InterPro" id="IPR017871">
    <property type="entry name" value="ABC_transporter-like_CS"/>
</dbReference>
<dbReference type="PANTHER" id="PTHR19211:SF6">
    <property type="entry name" value="BLL7188 PROTEIN"/>
    <property type="match status" value="1"/>
</dbReference>
<dbReference type="FunFam" id="3.40.50.300:FF:001320">
    <property type="entry name" value="Heme ABC transporter ATP-binding protein"/>
    <property type="match status" value="1"/>
</dbReference>
<dbReference type="PROSITE" id="PS50893">
    <property type="entry name" value="ABC_TRANSPORTER_2"/>
    <property type="match status" value="1"/>
</dbReference>
<feature type="compositionally biased region" description="Basic and acidic residues" evidence="4">
    <location>
        <begin position="252"/>
        <end position="265"/>
    </location>
</feature>
<dbReference type="InterPro" id="IPR050611">
    <property type="entry name" value="ABCF"/>
</dbReference>
<dbReference type="InterPro" id="IPR027417">
    <property type="entry name" value="P-loop_NTPase"/>
</dbReference>
<dbReference type="SMART" id="SM00382">
    <property type="entry name" value="AAA"/>
    <property type="match status" value="2"/>
</dbReference>
<evidence type="ECO:0000313" key="7">
    <source>
        <dbReference type="Proteomes" id="UP000261284"/>
    </source>
</evidence>
<dbReference type="PROSITE" id="PS00211">
    <property type="entry name" value="ABC_TRANSPORTER_1"/>
    <property type="match status" value="2"/>
</dbReference>
<dbReference type="AlphaFoldDB" id="A0A3E1NDX1"/>
<dbReference type="EMBL" id="QTJU01000011">
    <property type="protein sequence ID" value="RFM26156.1"/>
    <property type="molecule type" value="Genomic_DNA"/>
</dbReference>
<feature type="region of interest" description="Disordered" evidence="4">
    <location>
        <begin position="252"/>
        <end position="271"/>
    </location>
</feature>
<accession>A0A3E1NDX1</accession>
<evidence type="ECO:0000256" key="4">
    <source>
        <dbReference type="SAM" id="MobiDB-lite"/>
    </source>
</evidence>
<dbReference type="SUPFAM" id="SSF52540">
    <property type="entry name" value="P-loop containing nucleoside triphosphate hydrolases"/>
    <property type="match status" value="2"/>
</dbReference>
<organism evidence="6 7">
    <name type="scientific">Deminuibacter soli</name>
    <dbReference type="NCBI Taxonomy" id="2291815"/>
    <lineage>
        <taxon>Bacteria</taxon>
        <taxon>Pseudomonadati</taxon>
        <taxon>Bacteroidota</taxon>
        <taxon>Chitinophagia</taxon>
        <taxon>Chitinophagales</taxon>
        <taxon>Chitinophagaceae</taxon>
        <taxon>Deminuibacter</taxon>
    </lineage>
</organism>
<proteinExistence type="predicted"/>
<evidence type="ECO:0000256" key="3">
    <source>
        <dbReference type="ARBA" id="ARBA00022840"/>
    </source>
</evidence>
<protein>
    <submittedName>
        <fullName evidence="6">ABC transporter ATP-binding protein</fullName>
    </submittedName>
</protein>
<dbReference type="InterPro" id="IPR003593">
    <property type="entry name" value="AAA+_ATPase"/>
</dbReference>
<dbReference type="RefSeq" id="WP_116849335.1">
    <property type="nucleotide sequence ID" value="NZ_QTJU01000011.1"/>
</dbReference>
<evidence type="ECO:0000256" key="2">
    <source>
        <dbReference type="ARBA" id="ARBA00022741"/>
    </source>
</evidence>
<keyword evidence="1" id="KW-0677">Repeat</keyword>
<keyword evidence="3 6" id="KW-0067">ATP-binding</keyword>
<dbReference type="Proteomes" id="UP000261284">
    <property type="component" value="Unassembled WGS sequence"/>
</dbReference>
<dbReference type="PANTHER" id="PTHR19211">
    <property type="entry name" value="ATP-BINDING TRANSPORT PROTEIN-RELATED"/>
    <property type="match status" value="1"/>
</dbReference>
<feature type="domain" description="ABC transporter" evidence="5">
    <location>
        <begin position="2"/>
        <end position="242"/>
    </location>
</feature>
<keyword evidence="2" id="KW-0547">Nucleotide-binding</keyword>